<feature type="chain" id="PRO_5031428497" evidence="1">
    <location>
        <begin position="22"/>
        <end position="153"/>
    </location>
</feature>
<name>A0A7W6J245_9HYPH</name>
<accession>A0A7W6J245</accession>
<dbReference type="RefSeq" id="WP_210296818.1">
    <property type="nucleotide sequence ID" value="NZ_JACIEZ010000001.1"/>
</dbReference>
<reference evidence="2 3" key="1">
    <citation type="submission" date="2020-08" db="EMBL/GenBank/DDBJ databases">
        <title>Genomic Encyclopedia of Type Strains, Phase IV (KMG-IV): sequencing the most valuable type-strain genomes for metagenomic binning, comparative biology and taxonomic classification.</title>
        <authorList>
            <person name="Goeker M."/>
        </authorList>
    </citation>
    <scope>NUCLEOTIDE SEQUENCE [LARGE SCALE GENOMIC DNA]</scope>
    <source>
        <strain evidence="2 3">DSM 29853</strain>
    </source>
</reference>
<protein>
    <submittedName>
        <fullName evidence="2">Uncharacterized protein</fullName>
    </submittedName>
</protein>
<comment type="caution">
    <text evidence="2">The sequence shown here is derived from an EMBL/GenBank/DDBJ whole genome shotgun (WGS) entry which is preliminary data.</text>
</comment>
<feature type="signal peptide" evidence="1">
    <location>
        <begin position="1"/>
        <end position="21"/>
    </location>
</feature>
<gene>
    <name evidence="2" type="ORF">GGR23_000547</name>
</gene>
<evidence type="ECO:0000313" key="3">
    <source>
        <dbReference type="Proteomes" id="UP000528286"/>
    </source>
</evidence>
<keyword evidence="1" id="KW-0732">Signal</keyword>
<dbReference type="Proteomes" id="UP000528286">
    <property type="component" value="Unassembled WGS sequence"/>
</dbReference>
<dbReference type="EMBL" id="JACIEZ010000001">
    <property type="protein sequence ID" value="MBB4063386.1"/>
    <property type="molecule type" value="Genomic_DNA"/>
</dbReference>
<evidence type="ECO:0000313" key="2">
    <source>
        <dbReference type="EMBL" id="MBB4063386.1"/>
    </source>
</evidence>
<evidence type="ECO:0000256" key="1">
    <source>
        <dbReference type="SAM" id="SignalP"/>
    </source>
</evidence>
<dbReference type="AlphaFoldDB" id="A0A7W6J245"/>
<organism evidence="2 3">
    <name type="scientific">Gellertiella hungarica</name>
    <dbReference type="NCBI Taxonomy" id="1572859"/>
    <lineage>
        <taxon>Bacteria</taxon>
        <taxon>Pseudomonadati</taxon>
        <taxon>Pseudomonadota</taxon>
        <taxon>Alphaproteobacteria</taxon>
        <taxon>Hyphomicrobiales</taxon>
        <taxon>Rhizobiaceae</taxon>
        <taxon>Gellertiella</taxon>
    </lineage>
</organism>
<sequence>MRKHAMLTLALATGIAAPALAEGWEHYENARFRFVIDVPEGFVAKPAPDNGDGQKWTTPDGYAELIAFGSLGTTFNAEKAAAKADPAGRYFASGKSWFVTSGIRDRTIFYARTIRGCDGAVITFRFEYPALRKISYDGLIKRIGKSLKSLPCS</sequence>
<keyword evidence="3" id="KW-1185">Reference proteome</keyword>
<proteinExistence type="predicted"/>